<dbReference type="InterPro" id="IPR023170">
    <property type="entry name" value="HhH_base_excis_C"/>
</dbReference>
<comment type="catalytic activity">
    <reaction evidence="1">
        <text>Hydrolyzes free adenine bases from 7,8-dihydro-8-oxoguanine:adenine mismatched double-stranded DNA, leaving an apurinic site.</text>
        <dbReference type="EC" id="3.2.2.31"/>
    </reaction>
</comment>
<dbReference type="InterPro" id="IPR011257">
    <property type="entry name" value="DNA_glycosylase"/>
</dbReference>
<comment type="function">
    <text evidence="3">Adenine glycosylase active on G-A mispairs. MutY also corrects error-prone DNA synthesis past GO lesions which are due to the oxidatively damaged form of guanine: 7,8-dihydro-8-oxoguanine (8-oxo-dGTP).</text>
</comment>
<gene>
    <name evidence="16" type="ORF">K8I29_10200</name>
</gene>
<evidence type="ECO:0000256" key="13">
    <source>
        <dbReference type="ARBA" id="ARBA00023295"/>
    </source>
</evidence>
<feature type="domain" description="HhH-GPD" evidence="15">
    <location>
        <begin position="45"/>
        <end position="193"/>
    </location>
</feature>
<protein>
    <recommendedName>
        <fullName evidence="6">Adenine DNA glycosylase</fullName>
        <ecNumber evidence="5">3.2.2.31</ecNumber>
    </recommendedName>
</protein>
<evidence type="ECO:0000256" key="9">
    <source>
        <dbReference type="ARBA" id="ARBA00022801"/>
    </source>
</evidence>
<name>A0A953JAV6_9BACT</name>
<dbReference type="EC" id="3.2.2.31" evidence="5"/>
<keyword evidence="12" id="KW-0234">DNA repair</keyword>
<dbReference type="InterPro" id="IPR004036">
    <property type="entry name" value="Endonuclease-III-like_CS2"/>
</dbReference>
<dbReference type="GO" id="GO:0000701">
    <property type="term" value="F:purine-specific mismatch base pair DNA N-glycosylase activity"/>
    <property type="evidence" value="ECO:0007669"/>
    <property type="project" value="UniProtKB-EC"/>
</dbReference>
<dbReference type="Pfam" id="PF00633">
    <property type="entry name" value="HHH"/>
    <property type="match status" value="1"/>
</dbReference>
<reference evidence="16" key="1">
    <citation type="journal article" date="2021" name="bioRxiv">
        <title>Unraveling nitrogen, sulfur and carbon metabolic pathways and microbial community transcriptional responses to substrate deprivation and toxicity stresses in a bioreactor mimicking anoxic brackish coastal sediment conditions.</title>
        <authorList>
            <person name="Martins P.D."/>
            <person name="Echeveste M.J."/>
            <person name="Arshad A."/>
            <person name="Kurth J."/>
            <person name="Ouboter H."/>
            <person name="Jetten M.S.M."/>
            <person name="Welte C.U."/>
        </authorList>
    </citation>
    <scope>NUCLEOTIDE SEQUENCE</scope>
    <source>
        <strain evidence="16">MAG_39</strain>
    </source>
</reference>
<evidence type="ECO:0000256" key="6">
    <source>
        <dbReference type="ARBA" id="ARBA00022023"/>
    </source>
</evidence>
<comment type="caution">
    <text evidence="16">The sequence shown here is derived from an EMBL/GenBank/DDBJ whole genome shotgun (WGS) entry which is preliminary data.</text>
</comment>
<proteinExistence type="inferred from homology"/>
<dbReference type="GO" id="GO:0032357">
    <property type="term" value="F:oxidized purine DNA binding"/>
    <property type="evidence" value="ECO:0007669"/>
    <property type="project" value="TreeGrafter"/>
</dbReference>
<dbReference type="Gene3D" id="1.10.340.30">
    <property type="entry name" value="Hypothetical protein, domain 2"/>
    <property type="match status" value="1"/>
</dbReference>
<keyword evidence="10" id="KW-0408">Iron</keyword>
<feature type="compositionally biased region" description="Basic residues" evidence="14">
    <location>
        <begin position="203"/>
        <end position="212"/>
    </location>
</feature>
<dbReference type="PANTHER" id="PTHR42944:SF1">
    <property type="entry name" value="ADENINE DNA GLYCOSYLASE"/>
    <property type="match status" value="1"/>
</dbReference>
<evidence type="ECO:0000313" key="17">
    <source>
        <dbReference type="Proteomes" id="UP000705867"/>
    </source>
</evidence>
<dbReference type="CDD" id="cd00056">
    <property type="entry name" value="ENDO3c"/>
    <property type="match status" value="1"/>
</dbReference>
<dbReference type="InterPro" id="IPR044298">
    <property type="entry name" value="MIG/MutY"/>
</dbReference>
<dbReference type="GO" id="GO:0006284">
    <property type="term" value="P:base-excision repair"/>
    <property type="evidence" value="ECO:0007669"/>
    <property type="project" value="InterPro"/>
</dbReference>
<dbReference type="GO" id="GO:0006298">
    <property type="term" value="P:mismatch repair"/>
    <property type="evidence" value="ECO:0007669"/>
    <property type="project" value="TreeGrafter"/>
</dbReference>
<dbReference type="Pfam" id="PF00730">
    <property type="entry name" value="HhH-GPD"/>
    <property type="match status" value="1"/>
</dbReference>
<keyword evidence="7" id="KW-0479">Metal-binding</keyword>
<keyword evidence="8" id="KW-0227">DNA damage</keyword>
<evidence type="ECO:0000256" key="14">
    <source>
        <dbReference type="SAM" id="MobiDB-lite"/>
    </source>
</evidence>
<comment type="cofactor">
    <cofactor evidence="2">
        <name>[4Fe-4S] cluster</name>
        <dbReference type="ChEBI" id="CHEBI:49883"/>
    </cofactor>
</comment>
<evidence type="ECO:0000256" key="5">
    <source>
        <dbReference type="ARBA" id="ARBA00012045"/>
    </source>
</evidence>
<dbReference type="EMBL" id="JAIOIV010000078">
    <property type="protein sequence ID" value="MBZ0156562.1"/>
    <property type="molecule type" value="Genomic_DNA"/>
</dbReference>
<dbReference type="InterPro" id="IPR000445">
    <property type="entry name" value="HhH_motif"/>
</dbReference>
<dbReference type="GO" id="GO:0035485">
    <property type="term" value="F:adenine/guanine mispair binding"/>
    <property type="evidence" value="ECO:0007669"/>
    <property type="project" value="TreeGrafter"/>
</dbReference>
<dbReference type="SMART" id="SM00478">
    <property type="entry name" value="ENDO3c"/>
    <property type="match status" value="1"/>
</dbReference>
<evidence type="ECO:0000256" key="2">
    <source>
        <dbReference type="ARBA" id="ARBA00001966"/>
    </source>
</evidence>
<feature type="region of interest" description="Disordered" evidence="14">
    <location>
        <begin position="197"/>
        <end position="217"/>
    </location>
</feature>
<dbReference type="PANTHER" id="PTHR42944">
    <property type="entry name" value="ADENINE DNA GLYCOSYLASE"/>
    <property type="match status" value="1"/>
</dbReference>
<evidence type="ECO:0000256" key="1">
    <source>
        <dbReference type="ARBA" id="ARBA00000843"/>
    </source>
</evidence>
<keyword evidence="13" id="KW-0326">Glycosidase</keyword>
<sequence length="275" mass="31916">MEMNISDSAVRAFRREIRAYYRKQGRSFAWRATTDPYRILVSEIMLQQTRTERVAEKYGQFLSAFPDFESLDRATLHEVLTVWQGMGYNRRALALKEIARKVVHERGGKVPRTEEELLQLPGIGRYTASAIMVFAFNKPAIFIETNIRTVFLHSFFQDRTEIHDKEIAPLVERTLDRKDPRTWYYALMDYGVMLKRSQENPGRRSRHHKKQSPFRGSNRQVRGMILKALVGHPGLPEEEVAGMVPADPDVIRENLRVLQAEGFIVKRGRVLRIAS</sequence>
<dbReference type="InterPro" id="IPR003265">
    <property type="entry name" value="HhH-GPD_domain"/>
</dbReference>
<evidence type="ECO:0000256" key="3">
    <source>
        <dbReference type="ARBA" id="ARBA00002933"/>
    </source>
</evidence>
<dbReference type="SUPFAM" id="SSF48150">
    <property type="entry name" value="DNA-glycosylase"/>
    <property type="match status" value="1"/>
</dbReference>
<evidence type="ECO:0000256" key="8">
    <source>
        <dbReference type="ARBA" id="ARBA00022763"/>
    </source>
</evidence>
<evidence type="ECO:0000256" key="7">
    <source>
        <dbReference type="ARBA" id="ARBA00022723"/>
    </source>
</evidence>
<dbReference type="Proteomes" id="UP000705867">
    <property type="component" value="Unassembled WGS sequence"/>
</dbReference>
<accession>A0A953JAV6</accession>
<evidence type="ECO:0000256" key="12">
    <source>
        <dbReference type="ARBA" id="ARBA00023204"/>
    </source>
</evidence>
<evidence type="ECO:0000256" key="11">
    <source>
        <dbReference type="ARBA" id="ARBA00023014"/>
    </source>
</evidence>
<comment type="similarity">
    <text evidence="4">Belongs to the Nth/MutY family.</text>
</comment>
<evidence type="ECO:0000256" key="4">
    <source>
        <dbReference type="ARBA" id="ARBA00008343"/>
    </source>
</evidence>
<keyword evidence="11" id="KW-0411">Iron-sulfur</keyword>
<evidence type="ECO:0000256" key="10">
    <source>
        <dbReference type="ARBA" id="ARBA00023004"/>
    </source>
</evidence>
<keyword evidence="9" id="KW-0378">Hydrolase</keyword>
<dbReference type="PROSITE" id="PS01155">
    <property type="entry name" value="ENDONUCLEASE_III_2"/>
    <property type="match status" value="1"/>
</dbReference>
<dbReference type="Gene3D" id="1.10.1670.10">
    <property type="entry name" value="Helix-hairpin-Helix base-excision DNA repair enzymes (C-terminal)"/>
    <property type="match status" value="1"/>
</dbReference>
<dbReference type="GO" id="GO:0046872">
    <property type="term" value="F:metal ion binding"/>
    <property type="evidence" value="ECO:0007669"/>
    <property type="project" value="UniProtKB-KW"/>
</dbReference>
<dbReference type="GO" id="GO:0034039">
    <property type="term" value="F:8-oxo-7,8-dihydroguanine DNA N-glycosylase activity"/>
    <property type="evidence" value="ECO:0007669"/>
    <property type="project" value="TreeGrafter"/>
</dbReference>
<dbReference type="GO" id="GO:0051536">
    <property type="term" value="F:iron-sulfur cluster binding"/>
    <property type="evidence" value="ECO:0007669"/>
    <property type="project" value="UniProtKB-KW"/>
</dbReference>
<evidence type="ECO:0000259" key="15">
    <source>
        <dbReference type="SMART" id="SM00478"/>
    </source>
</evidence>
<evidence type="ECO:0000313" key="16">
    <source>
        <dbReference type="EMBL" id="MBZ0156562.1"/>
    </source>
</evidence>
<dbReference type="AlphaFoldDB" id="A0A953JAV6"/>
<reference evidence="16" key="2">
    <citation type="submission" date="2021-08" db="EMBL/GenBank/DDBJ databases">
        <authorList>
            <person name="Dalcin Martins P."/>
        </authorList>
    </citation>
    <scope>NUCLEOTIDE SEQUENCE</scope>
    <source>
        <strain evidence="16">MAG_39</strain>
    </source>
</reference>
<organism evidence="16 17">
    <name type="scientific">Candidatus Nitrobium versatile</name>
    <dbReference type="NCBI Taxonomy" id="2884831"/>
    <lineage>
        <taxon>Bacteria</taxon>
        <taxon>Pseudomonadati</taxon>
        <taxon>Nitrospirota</taxon>
        <taxon>Nitrospiria</taxon>
        <taxon>Nitrospirales</taxon>
        <taxon>Nitrospiraceae</taxon>
        <taxon>Candidatus Nitrobium</taxon>
    </lineage>
</organism>